<keyword evidence="3" id="KW-1185">Reference proteome</keyword>
<dbReference type="STRING" id="631454.N177_1050"/>
<evidence type="ECO:0008006" key="4">
    <source>
        <dbReference type="Google" id="ProtNLM"/>
    </source>
</evidence>
<proteinExistence type="predicted"/>
<gene>
    <name evidence="2" type="ORF">N177_1050</name>
</gene>
<evidence type="ECO:0000313" key="2">
    <source>
        <dbReference type="EMBL" id="ESR26191.1"/>
    </source>
</evidence>
<sequence length="134" mass="14580">MSSRELEQEVEYKRAELDLTIDRLQHRLSPFGLMDETLGLLRSRSFNRTGDAMMAAMRRDPLPALLIAAGVGLLLYRATQPRVRRRPAGDVPGAGAYDVATGRPYPPYTPADAPAGSAPGPIEPVADPRPAQSR</sequence>
<dbReference type="RefSeq" id="WP_023431195.1">
    <property type="nucleotide sequence ID" value="NZ_AWXZ01000016.1"/>
</dbReference>
<dbReference type="OrthoDB" id="7471221at2"/>
<accession>V4RJB7</accession>
<name>V4RJB7_9HYPH</name>
<comment type="caution">
    <text evidence="2">The sequence shown here is derived from an EMBL/GenBank/DDBJ whole genome shotgun (WGS) entry which is preliminary data.</text>
</comment>
<evidence type="ECO:0000313" key="3">
    <source>
        <dbReference type="Proteomes" id="UP000017819"/>
    </source>
</evidence>
<dbReference type="AlphaFoldDB" id="V4RJB7"/>
<feature type="compositionally biased region" description="Low complexity" evidence="1">
    <location>
        <begin position="110"/>
        <end position="120"/>
    </location>
</feature>
<organism evidence="2 3">
    <name type="scientific">Lutibaculum baratangense AMV1</name>
    <dbReference type="NCBI Taxonomy" id="631454"/>
    <lineage>
        <taxon>Bacteria</taxon>
        <taxon>Pseudomonadati</taxon>
        <taxon>Pseudomonadota</taxon>
        <taxon>Alphaproteobacteria</taxon>
        <taxon>Hyphomicrobiales</taxon>
        <taxon>Tepidamorphaceae</taxon>
        <taxon>Lutibaculum</taxon>
    </lineage>
</organism>
<dbReference type="Proteomes" id="UP000017819">
    <property type="component" value="Unassembled WGS sequence"/>
</dbReference>
<feature type="region of interest" description="Disordered" evidence="1">
    <location>
        <begin position="84"/>
        <end position="134"/>
    </location>
</feature>
<dbReference type="eggNOG" id="ENOG50338JK">
    <property type="taxonomic scope" value="Bacteria"/>
</dbReference>
<reference evidence="2 3" key="1">
    <citation type="journal article" date="2014" name="Genome Announc.">
        <title>Draft Genome Sequence of Lutibaculum baratangense Strain AMV1T, Isolated from a Mud Volcano in Andamans, India.</title>
        <authorList>
            <person name="Singh A."/>
            <person name="Sreenivas A."/>
            <person name="Sathyanarayana Reddy G."/>
            <person name="Pinnaka A.K."/>
            <person name="Shivaji S."/>
        </authorList>
    </citation>
    <scope>NUCLEOTIDE SEQUENCE [LARGE SCALE GENOMIC DNA]</scope>
    <source>
        <strain evidence="2 3">AMV1</strain>
    </source>
</reference>
<protein>
    <recommendedName>
        <fullName evidence="4">DUF3618 domain-containing protein</fullName>
    </recommendedName>
</protein>
<evidence type="ECO:0000256" key="1">
    <source>
        <dbReference type="SAM" id="MobiDB-lite"/>
    </source>
</evidence>
<dbReference type="EMBL" id="AWXZ01000016">
    <property type="protein sequence ID" value="ESR26191.1"/>
    <property type="molecule type" value="Genomic_DNA"/>
</dbReference>